<organism evidence="2 3">
    <name type="scientific">Corynebacterium glyciniphilum AJ 3170</name>
    <dbReference type="NCBI Taxonomy" id="1404245"/>
    <lineage>
        <taxon>Bacteria</taxon>
        <taxon>Bacillati</taxon>
        <taxon>Actinomycetota</taxon>
        <taxon>Actinomycetes</taxon>
        <taxon>Mycobacteriales</taxon>
        <taxon>Corynebacteriaceae</taxon>
        <taxon>Corynebacterium</taxon>
    </lineage>
</organism>
<sequence length="183" mass="20712">MFWPELPDRFPAGSGREMRRVTAQDAARVEAALPEPDREETFHFFTFSPFPLVEFVADDSRRTYVLWDGAGDDAADGDRPLACTTVYNGDRSAGTAMLGYTWVMPSARGRGGVANTEMKEAMYTALQAAGVREVWFRADVENLRSCRSMEKNGAERMHIEDAPRVYPGRVSRSVFYRRRLSDR</sequence>
<dbReference type="PROSITE" id="PS51186">
    <property type="entry name" value="GNAT"/>
    <property type="match status" value="1"/>
</dbReference>
<dbReference type="EMBL" id="CP006842">
    <property type="protein sequence ID" value="AHW65259.1"/>
    <property type="molecule type" value="Genomic_DNA"/>
</dbReference>
<accession>X5DVD0</accession>
<dbReference type="STRING" id="1404245.CGLY_14095"/>
<dbReference type="KEGG" id="cgy:CGLY_14095"/>
<dbReference type="GO" id="GO:0016747">
    <property type="term" value="F:acyltransferase activity, transferring groups other than amino-acyl groups"/>
    <property type="evidence" value="ECO:0007669"/>
    <property type="project" value="InterPro"/>
</dbReference>
<reference evidence="2 3" key="1">
    <citation type="journal article" date="2015" name="Int. J. Syst. Evol. Microbiol.">
        <title>Revisiting Corynebacterium glyciniphilum (ex Kubota et al., 1972) sp. nov., nom. rev., isolated from putrefied banana.</title>
        <authorList>
            <person name="Al-Dilaimi A."/>
            <person name="Bednarz H."/>
            <person name="Lomker A."/>
            <person name="Niehaus K."/>
            <person name="Kalinowski J."/>
            <person name="Ruckert C."/>
        </authorList>
    </citation>
    <scope>NUCLEOTIDE SEQUENCE [LARGE SCALE GENOMIC DNA]</scope>
    <source>
        <strain evidence="2">AJ 3170</strain>
    </source>
</reference>
<dbReference type="Proteomes" id="UP000023703">
    <property type="component" value="Chromosome"/>
</dbReference>
<dbReference type="Pfam" id="PF13302">
    <property type="entry name" value="Acetyltransf_3"/>
    <property type="match status" value="1"/>
</dbReference>
<gene>
    <name evidence="2" type="ORF">CGLY_14095</name>
</gene>
<dbReference type="InterPro" id="IPR016181">
    <property type="entry name" value="Acyl_CoA_acyltransferase"/>
</dbReference>
<dbReference type="InterPro" id="IPR000182">
    <property type="entry name" value="GNAT_dom"/>
</dbReference>
<dbReference type="SUPFAM" id="SSF55729">
    <property type="entry name" value="Acyl-CoA N-acyltransferases (Nat)"/>
    <property type="match status" value="1"/>
</dbReference>
<dbReference type="eggNOG" id="ENOG5031SDF">
    <property type="taxonomic scope" value="Bacteria"/>
</dbReference>
<evidence type="ECO:0000313" key="2">
    <source>
        <dbReference type="EMBL" id="AHW65259.1"/>
    </source>
</evidence>
<dbReference type="Gene3D" id="3.40.630.30">
    <property type="match status" value="1"/>
</dbReference>
<proteinExistence type="predicted"/>
<feature type="domain" description="N-acetyltransferase" evidence="1">
    <location>
        <begin position="16"/>
        <end position="181"/>
    </location>
</feature>
<keyword evidence="3" id="KW-1185">Reference proteome</keyword>
<evidence type="ECO:0000259" key="1">
    <source>
        <dbReference type="PROSITE" id="PS51186"/>
    </source>
</evidence>
<evidence type="ECO:0000313" key="3">
    <source>
        <dbReference type="Proteomes" id="UP000023703"/>
    </source>
</evidence>
<name>X5DVD0_9CORY</name>
<protein>
    <recommendedName>
        <fullName evidence="1">N-acetyltransferase domain-containing protein</fullName>
    </recommendedName>
</protein>
<dbReference type="AlphaFoldDB" id="X5DVD0"/>
<dbReference type="HOGENOM" id="CLU_1472845_0_0_11"/>